<dbReference type="InterPro" id="IPR049560">
    <property type="entry name" value="MeTrfase_RsmB-F_NOP2_cat"/>
</dbReference>
<dbReference type="InterPro" id="IPR018314">
    <property type="entry name" value="RsmB/NOL1/NOP2-like_CS"/>
</dbReference>
<dbReference type="InterPro" id="IPR011023">
    <property type="entry name" value="Nop2p"/>
</dbReference>
<dbReference type="GO" id="GO:0008173">
    <property type="term" value="F:RNA methyltransferase activity"/>
    <property type="evidence" value="ECO:0007669"/>
    <property type="project" value="InterPro"/>
</dbReference>
<keyword evidence="2" id="KW-0963">Cytoplasm</keyword>
<evidence type="ECO:0000256" key="6">
    <source>
        <dbReference type="ARBA" id="ARBA00022884"/>
    </source>
</evidence>
<feature type="binding site" evidence="7">
    <location>
        <position position="208"/>
    </location>
    <ligand>
        <name>S-adenosyl-L-methionine</name>
        <dbReference type="ChEBI" id="CHEBI:59789"/>
    </ligand>
</feature>
<dbReference type="NCBIfam" id="TIGR00446">
    <property type="entry name" value="nop2p"/>
    <property type="match status" value="1"/>
</dbReference>
<keyword evidence="6 7" id="KW-0694">RNA-binding</keyword>
<dbReference type="Proteomes" id="UP000233417">
    <property type="component" value="Unassembled WGS sequence"/>
</dbReference>
<feature type="binding site" evidence="7">
    <location>
        <position position="190"/>
    </location>
    <ligand>
        <name>S-adenosyl-L-methionine</name>
        <dbReference type="ChEBI" id="CHEBI:59789"/>
    </ligand>
</feature>
<dbReference type="GO" id="GO:0006396">
    <property type="term" value="P:RNA processing"/>
    <property type="evidence" value="ECO:0007669"/>
    <property type="project" value="InterPro"/>
</dbReference>
<evidence type="ECO:0000256" key="1">
    <source>
        <dbReference type="ARBA" id="ARBA00007494"/>
    </source>
</evidence>
<evidence type="ECO:0000313" key="10">
    <source>
        <dbReference type="Proteomes" id="UP000233417"/>
    </source>
</evidence>
<evidence type="ECO:0000313" key="9">
    <source>
        <dbReference type="EMBL" id="PKN02538.1"/>
    </source>
</evidence>
<evidence type="ECO:0000259" key="8">
    <source>
        <dbReference type="PROSITE" id="PS51686"/>
    </source>
</evidence>
<dbReference type="SUPFAM" id="SSF53335">
    <property type="entry name" value="S-adenosyl-L-methionine-dependent methyltransferases"/>
    <property type="match status" value="1"/>
</dbReference>
<dbReference type="GO" id="GO:0001510">
    <property type="term" value="P:RNA methylation"/>
    <property type="evidence" value="ECO:0007669"/>
    <property type="project" value="InterPro"/>
</dbReference>
<dbReference type="GO" id="GO:0003723">
    <property type="term" value="F:RNA binding"/>
    <property type="evidence" value="ECO:0007669"/>
    <property type="project" value="UniProtKB-UniRule"/>
</dbReference>
<keyword evidence="3 7" id="KW-0489">Methyltransferase</keyword>
<evidence type="ECO:0000256" key="2">
    <source>
        <dbReference type="ARBA" id="ARBA00022490"/>
    </source>
</evidence>
<dbReference type="Gene3D" id="3.40.50.150">
    <property type="entry name" value="Vaccinia Virus protein VP39"/>
    <property type="match status" value="1"/>
</dbReference>
<feature type="domain" description="SAM-dependent MTase RsmB/NOP-type" evidence="8">
    <location>
        <begin position="47"/>
        <end position="342"/>
    </location>
</feature>
<evidence type="ECO:0000256" key="4">
    <source>
        <dbReference type="ARBA" id="ARBA00022679"/>
    </source>
</evidence>
<dbReference type="Gene3D" id="3.30.70.1170">
    <property type="entry name" value="Sun protein, domain 3"/>
    <property type="match status" value="1"/>
</dbReference>
<dbReference type="EMBL" id="PHAO01000001">
    <property type="protein sequence ID" value="PKN02538.1"/>
    <property type="molecule type" value="Genomic_DNA"/>
</dbReference>
<dbReference type="PRINTS" id="PR02008">
    <property type="entry name" value="RCMTFAMILY"/>
</dbReference>
<evidence type="ECO:0000256" key="5">
    <source>
        <dbReference type="ARBA" id="ARBA00022691"/>
    </source>
</evidence>
<feature type="binding site" evidence="7">
    <location>
        <begin position="139"/>
        <end position="145"/>
    </location>
    <ligand>
        <name>S-adenosyl-L-methionine</name>
        <dbReference type="ChEBI" id="CHEBI:59789"/>
    </ligand>
</feature>
<sequence>MRGKKLRSNFKRKRAPFKENNAEKFYTKDDIFISRIASILRIPKKEVTPLFSQRTRTTIRLNSLKGSVDKTYQSLKKKGYELEEIAWAPNTYFVNNKDKAEVSQTDEYREGFFYIQNLSSILDTLVLDPKPNESILDMCAAPGSKTTHIADIVKNRGNILANELEINRTNSLRNVIEQFGASSVKVTLSDGREFGKKYPDYFDRVLLDAPCSGEGMIYMRGMKPLRFWSIKKVKGSSTLQKELIDSAFKTLKTGGTLVYSTCTLEPEENEGVVTHLLDKHKNARVADIELVNSEGFKKFKHLVLPGITHWSGNTYDPSVRKSIRILPSPEMMGFYIAKIVKE</sequence>
<dbReference type="Pfam" id="PF01189">
    <property type="entry name" value="Methyltr_RsmB-F"/>
    <property type="match status" value="1"/>
</dbReference>
<accession>A0A2N2F2X7</accession>
<name>A0A2N2F2X7_9BACT</name>
<dbReference type="InterPro" id="IPR001678">
    <property type="entry name" value="MeTrfase_RsmB-F_NOP2_dom"/>
</dbReference>
<dbReference type="PROSITE" id="PS01153">
    <property type="entry name" value="NOL1_NOP2_SUN"/>
    <property type="match status" value="1"/>
</dbReference>
<dbReference type="PANTHER" id="PTHR22807:SF30">
    <property type="entry name" value="28S RRNA (CYTOSINE(4447)-C(5))-METHYLTRANSFERASE-RELATED"/>
    <property type="match status" value="1"/>
</dbReference>
<keyword evidence="5 7" id="KW-0949">S-adenosyl-L-methionine</keyword>
<dbReference type="InterPro" id="IPR023267">
    <property type="entry name" value="RCMT"/>
</dbReference>
<keyword evidence="4 7" id="KW-0808">Transferase</keyword>
<dbReference type="InterPro" id="IPR031341">
    <property type="entry name" value="Methyltr_RsmF_N"/>
</dbReference>
<dbReference type="PANTHER" id="PTHR22807">
    <property type="entry name" value="NOP2 YEAST -RELATED NOL1/NOP2/FMU SUN DOMAIN-CONTAINING"/>
    <property type="match status" value="1"/>
</dbReference>
<comment type="similarity">
    <text evidence="1 7">Belongs to the class I-like SAM-binding methyltransferase superfamily. RsmB/NOP family.</text>
</comment>
<evidence type="ECO:0000256" key="7">
    <source>
        <dbReference type="PROSITE-ProRule" id="PRU01023"/>
    </source>
</evidence>
<feature type="binding site" evidence="7">
    <location>
        <position position="163"/>
    </location>
    <ligand>
        <name>S-adenosyl-L-methionine</name>
        <dbReference type="ChEBI" id="CHEBI:59789"/>
    </ligand>
</feature>
<dbReference type="InterPro" id="IPR029063">
    <property type="entry name" value="SAM-dependent_MTases_sf"/>
</dbReference>
<proteinExistence type="inferred from homology"/>
<dbReference type="Pfam" id="PF17125">
    <property type="entry name" value="Methyltr_RsmF_N"/>
    <property type="match status" value="1"/>
</dbReference>
<dbReference type="GO" id="GO:0008757">
    <property type="term" value="F:S-adenosylmethionine-dependent methyltransferase activity"/>
    <property type="evidence" value="ECO:0007669"/>
    <property type="project" value="InterPro"/>
</dbReference>
<comment type="caution">
    <text evidence="9">The sequence shown here is derived from an EMBL/GenBank/DDBJ whole genome shotgun (WGS) entry which is preliminary data.</text>
</comment>
<protein>
    <recommendedName>
        <fullName evidence="8">SAM-dependent MTase RsmB/NOP-type domain-containing protein</fullName>
    </recommendedName>
</protein>
<dbReference type="PROSITE" id="PS51686">
    <property type="entry name" value="SAM_MT_RSMB_NOP"/>
    <property type="match status" value="1"/>
</dbReference>
<feature type="active site" description="Nucleophile" evidence="7">
    <location>
        <position position="262"/>
    </location>
</feature>
<gene>
    <name evidence="9" type="ORF">CVU76_00650</name>
</gene>
<organism evidence="9 10">
    <name type="scientific">Candidatus Dojkabacteria bacterium HGW-Dojkabacteria-1</name>
    <dbReference type="NCBI Taxonomy" id="2013761"/>
    <lineage>
        <taxon>Bacteria</taxon>
        <taxon>Candidatus Dojkabacteria</taxon>
    </lineage>
</organism>
<dbReference type="CDD" id="cd02440">
    <property type="entry name" value="AdoMet_MTases"/>
    <property type="match status" value="1"/>
</dbReference>
<evidence type="ECO:0000256" key="3">
    <source>
        <dbReference type="ARBA" id="ARBA00022603"/>
    </source>
</evidence>
<reference evidence="9 10" key="1">
    <citation type="journal article" date="2017" name="ISME J.">
        <title>Potential for microbial H2 and metal transformations associated with novel bacteria and archaea in deep terrestrial subsurface sediments.</title>
        <authorList>
            <person name="Hernsdorf A.W."/>
            <person name="Amano Y."/>
            <person name="Miyakawa K."/>
            <person name="Ise K."/>
            <person name="Suzuki Y."/>
            <person name="Anantharaman K."/>
            <person name="Probst A."/>
            <person name="Burstein D."/>
            <person name="Thomas B.C."/>
            <person name="Banfield J.F."/>
        </authorList>
    </citation>
    <scope>NUCLEOTIDE SEQUENCE [LARGE SCALE GENOMIC DNA]</scope>
    <source>
        <strain evidence="9">HGW-Dojkabacteria-1</strain>
    </source>
</reference>
<dbReference type="AlphaFoldDB" id="A0A2N2F2X7"/>